<evidence type="ECO:0000256" key="1">
    <source>
        <dbReference type="ARBA" id="ARBA00006935"/>
    </source>
</evidence>
<feature type="compositionally biased region" description="Acidic residues" evidence="11">
    <location>
        <begin position="436"/>
        <end position="445"/>
    </location>
</feature>
<dbReference type="EC" id="2.7.11.1" evidence="2"/>
<evidence type="ECO:0000256" key="11">
    <source>
        <dbReference type="SAM" id="MobiDB-lite"/>
    </source>
</evidence>
<dbReference type="InterPro" id="IPR017441">
    <property type="entry name" value="Protein_kinase_ATP_BS"/>
</dbReference>
<sequence length="466" mass="53192">MIGNEKAKEVVLQDVLRRKGTKIGFWRKRFVQLTTNQIIVYKEEHEGEVYQRFDIFPSTTVECLEDESPPIFIVRNEGNSVGLTLSSESIETVIRWVNEIRNITLQTPGLSMDDFEIISVIGRGFYGKVMLVKKKQTNELYAIKTVHKNLLIESRKVHTIFSERNVLMKSKHPFIVNICFAFQNETKVYLGLEYVPGGELFHHLRAKGKLPVEEVRLYIAQLCLAIDYLHSFNVIYRDLKSENVLIDVDGYVKLTDFGLAKTLTPDLKQTDTFCGTNEYLAPEIVLRNPYGPEIDWWAMGILTYELLYGVTPFHDSTKLKIFKGILNEDPKFPDDADESIKSFISVLLVKEPEKRAKFKDIKDHPFFNGINFQDVLDKKYTPLYIPKDVTKVTENFDPEFTNEKPMDSDGEPTITETKGEFTGFSYFGGINKSPAEDDSSDEGIAIDDNNVGSNLAPTTFGNLDLN</sequence>
<reference evidence="15 16" key="1">
    <citation type="submission" date="2024-04" db="EMBL/GenBank/DDBJ databases">
        <title>Tritrichomonas musculus Genome.</title>
        <authorList>
            <person name="Alves-Ferreira E."/>
            <person name="Grigg M."/>
            <person name="Lorenzi H."/>
            <person name="Galac M."/>
        </authorList>
    </citation>
    <scope>NUCLEOTIDE SEQUENCE [LARGE SCALE GENOMIC DNA]</scope>
    <source>
        <strain evidence="15 16">EAF2021</strain>
    </source>
</reference>
<evidence type="ECO:0000259" key="12">
    <source>
        <dbReference type="PROSITE" id="PS50003"/>
    </source>
</evidence>
<dbReference type="Pfam" id="PF00433">
    <property type="entry name" value="Pkinase_C"/>
    <property type="match status" value="1"/>
</dbReference>
<dbReference type="PROSITE" id="PS51285">
    <property type="entry name" value="AGC_KINASE_CTER"/>
    <property type="match status" value="1"/>
</dbReference>
<dbReference type="Proteomes" id="UP001470230">
    <property type="component" value="Unassembled WGS sequence"/>
</dbReference>
<evidence type="ECO:0000259" key="13">
    <source>
        <dbReference type="PROSITE" id="PS50011"/>
    </source>
</evidence>
<feature type="region of interest" description="Disordered" evidence="11">
    <location>
        <begin position="428"/>
        <end position="452"/>
    </location>
</feature>
<keyword evidence="8 9" id="KW-0067">ATP-binding</keyword>
<feature type="domain" description="AGC-kinase C-terminal" evidence="14">
    <location>
        <begin position="368"/>
        <end position="436"/>
    </location>
</feature>
<evidence type="ECO:0000256" key="6">
    <source>
        <dbReference type="ARBA" id="ARBA00022741"/>
    </source>
</evidence>
<dbReference type="SMART" id="SM00133">
    <property type="entry name" value="S_TK_X"/>
    <property type="match status" value="1"/>
</dbReference>
<comment type="caution">
    <text evidence="15">The sequence shown here is derived from an EMBL/GenBank/DDBJ whole genome shotgun (WGS) entry which is preliminary data.</text>
</comment>
<dbReference type="Gene3D" id="3.30.200.20">
    <property type="entry name" value="Phosphorylase Kinase, domain 1"/>
    <property type="match status" value="1"/>
</dbReference>
<dbReference type="SMART" id="SM00220">
    <property type="entry name" value="S_TKc"/>
    <property type="match status" value="1"/>
</dbReference>
<feature type="binding site" evidence="9">
    <location>
        <position position="144"/>
    </location>
    <ligand>
        <name>ATP</name>
        <dbReference type="ChEBI" id="CHEBI:30616"/>
    </ligand>
</feature>
<feature type="domain" description="PH" evidence="12">
    <location>
        <begin position="9"/>
        <end position="105"/>
    </location>
</feature>
<evidence type="ECO:0000256" key="8">
    <source>
        <dbReference type="ARBA" id="ARBA00022840"/>
    </source>
</evidence>
<dbReference type="PROSITE" id="PS50003">
    <property type="entry name" value="PH_DOMAIN"/>
    <property type="match status" value="1"/>
</dbReference>
<name>A0ABR2L0K3_9EUKA</name>
<evidence type="ECO:0000256" key="5">
    <source>
        <dbReference type="ARBA" id="ARBA00022679"/>
    </source>
</evidence>
<evidence type="ECO:0000313" key="16">
    <source>
        <dbReference type="Proteomes" id="UP001470230"/>
    </source>
</evidence>
<evidence type="ECO:0000256" key="3">
    <source>
        <dbReference type="ARBA" id="ARBA00022527"/>
    </source>
</evidence>
<evidence type="ECO:0000256" key="2">
    <source>
        <dbReference type="ARBA" id="ARBA00012513"/>
    </source>
</evidence>
<keyword evidence="5" id="KW-0808">Transferase</keyword>
<keyword evidence="16" id="KW-1185">Reference proteome</keyword>
<keyword evidence="7" id="KW-0418">Kinase</keyword>
<dbReference type="InterPro" id="IPR011993">
    <property type="entry name" value="PH-like_dom_sf"/>
</dbReference>
<gene>
    <name evidence="15" type="ORF">M9Y10_014117</name>
</gene>
<dbReference type="SUPFAM" id="SSF50729">
    <property type="entry name" value="PH domain-like"/>
    <property type="match status" value="1"/>
</dbReference>
<feature type="domain" description="Protein kinase" evidence="13">
    <location>
        <begin position="115"/>
        <end position="367"/>
    </location>
</feature>
<dbReference type="SUPFAM" id="SSF56112">
    <property type="entry name" value="Protein kinase-like (PK-like)"/>
    <property type="match status" value="1"/>
</dbReference>
<accession>A0ABR2L0K3</accession>
<protein>
    <recommendedName>
        <fullName evidence="2">non-specific serine/threonine protein kinase</fullName>
        <ecNumber evidence="2">2.7.11.1</ecNumber>
    </recommendedName>
</protein>
<dbReference type="InterPro" id="IPR017892">
    <property type="entry name" value="Pkinase_C"/>
</dbReference>
<keyword evidence="6 9" id="KW-0547">Nucleotide-binding</keyword>
<dbReference type="PROSITE" id="PS00107">
    <property type="entry name" value="PROTEIN_KINASE_ATP"/>
    <property type="match status" value="1"/>
</dbReference>
<dbReference type="PROSITE" id="PS00108">
    <property type="entry name" value="PROTEIN_KINASE_ST"/>
    <property type="match status" value="1"/>
</dbReference>
<dbReference type="Gene3D" id="2.30.29.30">
    <property type="entry name" value="Pleckstrin-homology domain (PH domain)/Phosphotyrosine-binding domain (PTB)"/>
    <property type="match status" value="1"/>
</dbReference>
<dbReference type="Gene3D" id="1.10.510.10">
    <property type="entry name" value="Transferase(Phosphotransferase) domain 1"/>
    <property type="match status" value="1"/>
</dbReference>
<evidence type="ECO:0000256" key="7">
    <source>
        <dbReference type="ARBA" id="ARBA00022777"/>
    </source>
</evidence>
<dbReference type="InterPro" id="IPR008271">
    <property type="entry name" value="Ser/Thr_kinase_AS"/>
</dbReference>
<dbReference type="InterPro" id="IPR011009">
    <property type="entry name" value="Kinase-like_dom_sf"/>
</dbReference>
<evidence type="ECO:0000256" key="4">
    <source>
        <dbReference type="ARBA" id="ARBA00022553"/>
    </source>
</evidence>
<proteinExistence type="inferred from homology"/>
<keyword evidence="4" id="KW-0597">Phosphoprotein</keyword>
<dbReference type="CDD" id="cd05123">
    <property type="entry name" value="STKc_AGC"/>
    <property type="match status" value="1"/>
</dbReference>
<evidence type="ECO:0000256" key="10">
    <source>
        <dbReference type="RuleBase" id="RU000304"/>
    </source>
</evidence>
<organism evidence="15 16">
    <name type="scientific">Tritrichomonas musculus</name>
    <dbReference type="NCBI Taxonomy" id="1915356"/>
    <lineage>
        <taxon>Eukaryota</taxon>
        <taxon>Metamonada</taxon>
        <taxon>Parabasalia</taxon>
        <taxon>Tritrichomonadida</taxon>
        <taxon>Tritrichomonadidae</taxon>
        <taxon>Tritrichomonas</taxon>
    </lineage>
</organism>
<dbReference type="CDD" id="cd00821">
    <property type="entry name" value="PH"/>
    <property type="match status" value="1"/>
</dbReference>
<evidence type="ECO:0000313" key="15">
    <source>
        <dbReference type="EMBL" id="KAK8896222.1"/>
    </source>
</evidence>
<dbReference type="PROSITE" id="PS50011">
    <property type="entry name" value="PROTEIN_KINASE_DOM"/>
    <property type="match status" value="1"/>
</dbReference>
<dbReference type="PANTHER" id="PTHR24351">
    <property type="entry name" value="RIBOSOMAL PROTEIN S6 KINASE"/>
    <property type="match status" value="1"/>
</dbReference>
<evidence type="ECO:0000256" key="9">
    <source>
        <dbReference type="PROSITE-ProRule" id="PRU10141"/>
    </source>
</evidence>
<dbReference type="EMBL" id="JAPFFF010000002">
    <property type="protein sequence ID" value="KAK8896222.1"/>
    <property type="molecule type" value="Genomic_DNA"/>
</dbReference>
<keyword evidence="3 10" id="KW-0723">Serine/threonine-protein kinase</keyword>
<dbReference type="InterPro" id="IPR000961">
    <property type="entry name" value="AGC-kinase_C"/>
</dbReference>
<dbReference type="InterPro" id="IPR045270">
    <property type="entry name" value="STKc_AGC"/>
</dbReference>
<dbReference type="Pfam" id="PF00069">
    <property type="entry name" value="Pkinase"/>
    <property type="match status" value="1"/>
</dbReference>
<dbReference type="SMART" id="SM00233">
    <property type="entry name" value="PH"/>
    <property type="match status" value="1"/>
</dbReference>
<evidence type="ECO:0000259" key="14">
    <source>
        <dbReference type="PROSITE" id="PS51285"/>
    </source>
</evidence>
<comment type="similarity">
    <text evidence="1">Belongs to the protein kinase superfamily. AGC Ser/Thr protein kinase family. RAC subfamily.</text>
</comment>
<dbReference type="InterPro" id="IPR001849">
    <property type="entry name" value="PH_domain"/>
</dbReference>
<dbReference type="InterPro" id="IPR000719">
    <property type="entry name" value="Prot_kinase_dom"/>
</dbReference>
<dbReference type="Pfam" id="PF00169">
    <property type="entry name" value="PH"/>
    <property type="match status" value="1"/>
</dbReference>